<dbReference type="PANTHER" id="PTHR13720">
    <property type="entry name" value="WD-40 REPEAT PROTEIN"/>
    <property type="match status" value="1"/>
</dbReference>
<dbReference type="Pfam" id="PF03451">
    <property type="entry name" value="HELP"/>
    <property type="match status" value="1"/>
</dbReference>
<evidence type="ECO:0000256" key="8">
    <source>
        <dbReference type="SAM" id="MobiDB-lite"/>
    </source>
</evidence>
<feature type="compositionally biased region" description="Low complexity" evidence="8">
    <location>
        <begin position="296"/>
        <end position="315"/>
    </location>
</feature>
<feature type="compositionally biased region" description="Polar residues" evidence="8">
    <location>
        <begin position="316"/>
        <end position="326"/>
    </location>
</feature>
<evidence type="ECO:0000313" key="11">
    <source>
        <dbReference type="Proteomes" id="UP001105220"/>
    </source>
</evidence>
<dbReference type="SMART" id="SM00537">
    <property type="entry name" value="DCX"/>
    <property type="match status" value="1"/>
</dbReference>
<dbReference type="PANTHER" id="PTHR13720:SF55">
    <property type="entry name" value="ECHINODERM MICROTUBULE-ASSOCIATED PROTEIN-LIKE CG42247"/>
    <property type="match status" value="1"/>
</dbReference>
<dbReference type="Gene3D" id="3.10.20.230">
    <property type="entry name" value="Doublecortin domain"/>
    <property type="match status" value="2"/>
</dbReference>
<feature type="compositionally biased region" description="Low complexity" evidence="8">
    <location>
        <begin position="253"/>
        <end position="279"/>
    </location>
</feature>
<dbReference type="InterPro" id="IPR011047">
    <property type="entry name" value="Quinoprotein_ADH-like_sf"/>
</dbReference>
<evidence type="ECO:0000256" key="3">
    <source>
        <dbReference type="ARBA" id="ARBA00022490"/>
    </source>
</evidence>
<feature type="domain" description="Doublecortin" evidence="9">
    <location>
        <begin position="754"/>
        <end position="837"/>
    </location>
</feature>
<dbReference type="PROSITE" id="PS50294">
    <property type="entry name" value="WD_REPEATS_REGION"/>
    <property type="match status" value="1"/>
</dbReference>
<feature type="compositionally biased region" description="Basic and acidic residues" evidence="8">
    <location>
        <begin position="130"/>
        <end position="140"/>
    </location>
</feature>
<feature type="compositionally biased region" description="Acidic residues" evidence="8">
    <location>
        <begin position="104"/>
        <end position="129"/>
    </location>
</feature>
<feature type="compositionally biased region" description="Low complexity" evidence="8">
    <location>
        <begin position="379"/>
        <end position="393"/>
    </location>
</feature>
<feature type="compositionally biased region" description="Low complexity" evidence="8">
    <location>
        <begin position="511"/>
        <end position="525"/>
    </location>
</feature>
<dbReference type="InterPro" id="IPR001680">
    <property type="entry name" value="WD40_rpt"/>
</dbReference>
<keyword evidence="6" id="KW-0206">Cytoskeleton</keyword>
<feature type="compositionally biased region" description="Gly residues" evidence="8">
    <location>
        <begin position="478"/>
        <end position="494"/>
    </location>
</feature>
<proteinExistence type="inferred from homology"/>
<feature type="region of interest" description="Disordered" evidence="8">
    <location>
        <begin position="834"/>
        <end position="875"/>
    </location>
</feature>
<feature type="compositionally biased region" description="Low complexity" evidence="8">
    <location>
        <begin position="330"/>
        <end position="345"/>
    </location>
</feature>
<evidence type="ECO:0000256" key="2">
    <source>
        <dbReference type="ARBA" id="ARBA00006489"/>
    </source>
</evidence>
<dbReference type="GO" id="GO:0008017">
    <property type="term" value="F:microtubule binding"/>
    <property type="evidence" value="ECO:0007669"/>
    <property type="project" value="TreeGrafter"/>
</dbReference>
<dbReference type="Gene3D" id="2.130.10.10">
    <property type="entry name" value="YVTN repeat-like/Quinoprotein amine dehydrogenase"/>
    <property type="match status" value="2"/>
</dbReference>
<dbReference type="InterPro" id="IPR055442">
    <property type="entry name" value="Beta-prop_EML-like_2nd"/>
</dbReference>
<dbReference type="InterPro" id="IPR036322">
    <property type="entry name" value="WD40_repeat_dom_sf"/>
</dbReference>
<dbReference type="PROSITE" id="PS50082">
    <property type="entry name" value="WD_REPEATS_2"/>
    <property type="match status" value="2"/>
</dbReference>
<dbReference type="FunFam" id="3.10.20.230:FF:000018">
    <property type="entry name" value="Echinoderm microtubule-associated protein-like CG42247"/>
    <property type="match status" value="1"/>
</dbReference>
<sequence>MLYVYASDPSETTSASEYYDDEDDEEIGRVQQPDQVRRRRRVRTLPGVTVSGRPAYYGDEQDRTGPQADEEDGEAVISWSGVEGRIAGGRFLSRAVHTLLSAYSDEEEQEEQQEEQEEEREEEEEDDDQSSDHRSTDRYVGRGPYHASRAHAGRPPTYVPPRSPHFYRPRSPLGLPQGSSLACARYSVGPAPDRHPRHRDRSIFSPERAARGAATTNTNTVSSSSTAPRHRFLAMSAGDADAVRGEQPEPDSGTRTPPNPTTNGEPTADPNPTTTTTAPGEPHGSAGSSVTVPSTQQSQSQQSQQQQQQQQQQQSNLVNNNHSTEPGETPGQPKPVVGKGGAVLVRSKESVSPLPLKRPTKADTNNNAAAGSDSGQRSPAGAPAPATATQSTTNGAVGPTPPTNPNQPTRPLAGGLKGRKGGGWKARPADSESFGNAQLSSPTDAEDELVVGSSPLAGRRHPVHVNPVISRDKLASGGVSGGIGGGGGGGGGWGPRQRGGPVERGSRIQSPATGTGTALPPGAGTSMDVGGEGAAGTPVAAGNGPAAGGQQQQQQQPGTAASTPGAAGAAPAPAPVKRSQSRNDVLDLDSAPGPSGLLPSNPGVPGTIGGNPQSRYSNLSFWKARRVLFYRNGDPFFPGVEFRFKPGRDICTLEALLDKISARMDLPRGARYIFSMDGDRKYSLDELEDGSSYVVSSFKVFKPASYGKKNGVWYASPGNQGWGSGAGPARLGRKPSVTEVDNMPSGSLKPSAGRVIRIINSHDHSVQCRVLLNLRTSQPFEEVLEDLGQVLKMIGAKKMYTSNGQEVRSFSQLRNEFAEVETFYLSNTPSLPVGALGPGVIPPSPGRRSRSRLGGSVPDDLSKTTARQRARSKSRPRVLYAPENELVRASSDYPLLDAMKEEPTRITIRGLRRTFYPPLHHPPIDNAPPDKKLSLFWVHGYRGIDSKRNLWVLPSGELLYYVAAVAVLYDREEDAQRHYTGHTEDIMCMEVHPSRELVGSGQRAGRDRKSQAHVRIWSTESLQTLYVFGMGELDSGVIAVAFSQLNGGSYILAVDAGRESILSVWQWQWGHLLGKVATLQEGIWGATFHPLDDNLLITHGRGHLAFWHRRKDGFFEKTDIIKPPSRTFVTCVQFEPDGDVITADSDGFITIYSVDADGAYFVRMEFEAHNKAISCLVMLSEGTLISGGEKDRKIAAWDSLQNYKRITDIKLPESAGGVRSIYPQRPGRNDGNIYVGTTRNNILEGSLQRRFNQVIFGHGKHLWALAAHPDDEVFATGGHDKYVALWRRQKLIWTTSVGYEIIALAFHPYGAALAAGSSEGHLIVINAENGATMLTIRVCGSPLNAVEFNQVGDMIAIGSQNGSIYLFRVSRDGFSYKKINKIRGSQPLTHLDWSSEGNFLQSVTVDFDLLFWDVKSLSPEKSPIAMKDVKWMTSNCTVGFLVAGLWNNRYYPAPSNTIITTTARTAAQDLVAAGDADGYLRLFRYPCITPRAEFTEAKVYSGTLAAVKFLYGNHSLVTVGGTDASLMIWELTEE</sequence>
<evidence type="ECO:0000259" key="9">
    <source>
        <dbReference type="PROSITE" id="PS50309"/>
    </source>
</evidence>
<dbReference type="EnsemblMetazoa" id="ACON029815-RA">
    <property type="protein sequence ID" value="ACON029815-PA"/>
    <property type="gene ID" value="ACON029815"/>
</dbReference>
<keyword evidence="4 7" id="KW-0853">WD repeat</keyword>
<dbReference type="Pfam" id="PF03607">
    <property type="entry name" value="DCX"/>
    <property type="match status" value="1"/>
</dbReference>
<dbReference type="InterPro" id="IPR003533">
    <property type="entry name" value="Doublecortin_dom"/>
</dbReference>
<dbReference type="SUPFAM" id="SSF50978">
    <property type="entry name" value="WD40 repeat-like"/>
    <property type="match status" value="1"/>
</dbReference>
<evidence type="ECO:0000313" key="10">
    <source>
        <dbReference type="EnsemblMetazoa" id="ACON029815-PA"/>
    </source>
</evidence>
<dbReference type="VEuPathDB" id="VectorBase:ACMO_010695"/>
<feature type="domain" description="Doublecortin" evidence="9">
    <location>
        <begin position="625"/>
        <end position="707"/>
    </location>
</feature>
<comment type="subcellular location">
    <subcellularLocation>
        <location evidence="1">Cytoplasm</location>
        <location evidence="1">Cytoskeleton</location>
    </subcellularLocation>
</comment>
<feature type="compositionally biased region" description="Polar residues" evidence="8">
    <location>
        <begin position="362"/>
        <end position="377"/>
    </location>
</feature>
<dbReference type="GO" id="GO:0000226">
    <property type="term" value="P:microtubule cytoskeleton organization"/>
    <property type="evidence" value="ECO:0007669"/>
    <property type="project" value="TreeGrafter"/>
</dbReference>
<dbReference type="InterPro" id="IPR050630">
    <property type="entry name" value="WD_repeat_EMAP"/>
</dbReference>
<dbReference type="Pfam" id="PF23409">
    <property type="entry name" value="Beta-prop_EML"/>
    <property type="match status" value="1"/>
</dbReference>
<name>A0A6E8WDT0_ANOCL</name>
<evidence type="ECO:0000256" key="7">
    <source>
        <dbReference type="PROSITE-ProRule" id="PRU00221"/>
    </source>
</evidence>
<comment type="similarity">
    <text evidence="2">Belongs to the WD repeat EMAP family.</text>
</comment>
<feature type="repeat" description="WD" evidence="7">
    <location>
        <begin position="1255"/>
        <end position="1286"/>
    </location>
</feature>
<feature type="region of interest" description="Disordered" evidence="8">
    <location>
        <begin position="101"/>
        <end position="611"/>
    </location>
</feature>
<evidence type="ECO:0000256" key="1">
    <source>
        <dbReference type="ARBA" id="ARBA00004245"/>
    </source>
</evidence>
<dbReference type="Proteomes" id="UP001105220">
    <property type="component" value="Unplaced"/>
</dbReference>
<dbReference type="FunFam" id="2.130.10.10:FF:000477">
    <property type="entry name" value="Echinoderm microtubule-associated protein-like CG42247"/>
    <property type="match status" value="1"/>
</dbReference>
<feature type="compositionally biased region" description="Basic residues" evidence="8">
    <location>
        <begin position="866"/>
        <end position="875"/>
    </location>
</feature>
<dbReference type="InterPro" id="IPR015943">
    <property type="entry name" value="WD40/YVTN_repeat-like_dom_sf"/>
</dbReference>
<feature type="compositionally biased region" description="Low complexity" evidence="8">
    <location>
        <begin position="211"/>
        <end position="227"/>
    </location>
</feature>
<dbReference type="PROSITE" id="PS50309">
    <property type="entry name" value="DC"/>
    <property type="match status" value="2"/>
</dbReference>
<organism evidence="10 11">
    <name type="scientific">Anopheles coluzzii</name>
    <name type="common">African malaria mosquito</name>
    <dbReference type="NCBI Taxonomy" id="1518534"/>
    <lineage>
        <taxon>Eukaryota</taxon>
        <taxon>Metazoa</taxon>
        <taxon>Ecdysozoa</taxon>
        <taxon>Arthropoda</taxon>
        <taxon>Hexapoda</taxon>
        <taxon>Insecta</taxon>
        <taxon>Pterygota</taxon>
        <taxon>Neoptera</taxon>
        <taxon>Endopterygota</taxon>
        <taxon>Diptera</taxon>
        <taxon>Nematocera</taxon>
        <taxon>Culicoidea</taxon>
        <taxon>Culicidae</taxon>
        <taxon>Anophelinae</taxon>
        <taxon>Anopheles</taxon>
    </lineage>
</organism>
<protein>
    <recommendedName>
        <fullName evidence="9">Doublecortin domain-containing protein</fullName>
    </recommendedName>
</protein>
<dbReference type="SUPFAM" id="SSF89837">
    <property type="entry name" value="Doublecortin (DC)"/>
    <property type="match status" value="2"/>
</dbReference>
<reference evidence="10" key="2">
    <citation type="submission" date="2020-05" db="UniProtKB">
        <authorList>
            <consortium name="EnsemblMetazoa"/>
        </authorList>
    </citation>
    <scope>IDENTIFICATION</scope>
    <source>
        <strain evidence="10">Ngousso</strain>
    </source>
</reference>
<dbReference type="InterPro" id="IPR005108">
    <property type="entry name" value="HELP"/>
</dbReference>
<keyword evidence="11" id="KW-1185">Reference proteome</keyword>
<feature type="compositionally biased region" description="Low complexity" evidence="8">
    <location>
        <begin position="535"/>
        <end position="571"/>
    </location>
</feature>
<dbReference type="InterPro" id="IPR036572">
    <property type="entry name" value="Doublecortin_dom_sf"/>
</dbReference>
<dbReference type="VEuPathDB" id="VectorBase:ACON2_038503"/>
<keyword evidence="5" id="KW-0677">Repeat</keyword>
<feature type="region of interest" description="Disordered" evidence="8">
    <location>
        <begin position="1"/>
        <end position="75"/>
    </location>
</feature>
<feature type="compositionally biased region" description="Polar residues" evidence="8">
    <location>
        <begin position="286"/>
        <end position="295"/>
    </location>
</feature>
<evidence type="ECO:0000256" key="5">
    <source>
        <dbReference type="ARBA" id="ARBA00022737"/>
    </source>
</evidence>
<reference key="1">
    <citation type="journal article" date="2019" name="Genes (Basel)">
        <title>A High-Quality De novo Genome Assembly from a Single Mosquito Using PacBio Sequencing.</title>
        <authorList>
            <person name="Kingan S.B."/>
            <person name="Heaton H."/>
            <person name="Cudini J."/>
            <person name="Lambert C.C."/>
            <person name="Baybayan P."/>
            <person name="Galvin B.D."/>
            <person name="Durbin R."/>
            <person name="Korlach J."/>
            <person name="Lawniczak M.K.N."/>
        </authorList>
    </citation>
    <scope>NUCLEOTIDE SEQUENCE [LARGE SCALE GENOMIC DNA]</scope>
    <source>
        <strain>Mali-NIH</strain>
    </source>
</reference>
<evidence type="ECO:0000256" key="4">
    <source>
        <dbReference type="ARBA" id="ARBA00022574"/>
    </source>
</evidence>
<feature type="compositionally biased region" description="Low complexity" evidence="8">
    <location>
        <begin position="588"/>
        <end position="605"/>
    </location>
</feature>
<keyword evidence="3" id="KW-0963">Cytoplasm</keyword>
<dbReference type="GO" id="GO:0072686">
    <property type="term" value="C:mitotic spindle"/>
    <property type="evidence" value="ECO:0007669"/>
    <property type="project" value="TreeGrafter"/>
</dbReference>
<feature type="repeat" description="WD" evidence="7">
    <location>
        <begin position="1166"/>
        <end position="1198"/>
    </location>
</feature>
<dbReference type="VEuPathDB" id="VectorBase:ACON029815"/>
<accession>A0A6E8WDT0</accession>
<dbReference type="GO" id="GO:0035556">
    <property type="term" value="P:intracellular signal transduction"/>
    <property type="evidence" value="ECO:0007669"/>
    <property type="project" value="InterPro"/>
</dbReference>
<feature type="compositionally biased region" description="Polar residues" evidence="8">
    <location>
        <begin position="433"/>
        <end position="443"/>
    </location>
</feature>
<dbReference type="SUPFAM" id="SSF50998">
    <property type="entry name" value="Quinoprotein alcohol dehydrogenase-like"/>
    <property type="match status" value="1"/>
</dbReference>
<dbReference type="InterPro" id="IPR055439">
    <property type="entry name" value="Beta-prop_EML_1st"/>
</dbReference>
<evidence type="ECO:0000256" key="6">
    <source>
        <dbReference type="ARBA" id="ARBA00023212"/>
    </source>
</evidence>
<dbReference type="Pfam" id="PF23414">
    <property type="entry name" value="Beta-prop_EML_2"/>
    <property type="match status" value="1"/>
</dbReference>
<dbReference type="SMART" id="SM00320">
    <property type="entry name" value="WD40"/>
    <property type="match status" value="9"/>
</dbReference>
<dbReference type="FunFam" id="3.10.20.230:FF:000009">
    <property type="entry name" value="Echinoderm microtubule-associated protein-like CG42247"/>
    <property type="match status" value="1"/>
</dbReference>